<dbReference type="NCBIfam" id="NF011994">
    <property type="entry name" value="PRK15450.1"/>
    <property type="match status" value="1"/>
</dbReference>
<reference evidence="1 2" key="1">
    <citation type="submission" date="2020-08" db="EMBL/GenBank/DDBJ databases">
        <title>A Genomic Blueprint of the Chicken Gut Microbiome.</title>
        <authorList>
            <person name="Gilroy R."/>
            <person name="Ravi A."/>
            <person name="Getino M."/>
            <person name="Pursley I."/>
            <person name="Horton D.L."/>
            <person name="Alikhan N.-F."/>
            <person name="Baker D."/>
            <person name="Gharbi K."/>
            <person name="Hall N."/>
            <person name="Watson M."/>
            <person name="Adriaenssens E.M."/>
            <person name="Foster-Nyarko E."/>
            <person name="Jarju S."/>
            <person name="Secka A."/>
            <person name="Antonio M."/>
            <person name="Oren A."/>
            <person name="Chaudhuri R."/>
            <person name="La Ragione R.M."/>
            <person name="Hildebrand F."/>
            <person name="Pallen M.J."/>
        </authorList>
    </citation>
    <scope>NUCLEOTIDE SEQUENCE [LARGE SCALE GENOMIC DNA]</scope>
    <source>
        <strain evidence="1 2">Sa2BVA5</strain>
    </source>
</reference>
<organism evidence="1 2">
    <name type="scientific">Escherichia whittamii</name>
    <dbReference type="NCBI Taxonomy" id="2762229"/>
    <lineage>
        <taxon>Bacteria</taxon>
        <taxon>Pseudomonadati</taxon>
        <taxon>Pseudomonadota</taxon>
        <taxon>Gammaproteobacteria</taxon>
        <taxon>Enterobacterales</taxon>
        <taxon>Enterobacteriaceae</taxon>
        <taxon>Escherichia</taxon>
    </lineage>
</organism>
<gene>
    <name evidence="1" type="primary">pmrD</name>
    <name evidence="1" type="ORF">H9644_10385</name>
</gene>
<dbReference type="Proteomes" id="UP000605603">
    <property type="component" value="Unassembled WGS sequence"/>
</dbReference>
<sequence>MEWLVKKTCCGAAKNRHVLVLSDTSGALKMIAEVCNDVIVQPGDLLSPLQDAMYCINRDTQRTIKVIDARSYSGEEWENVRKTSRNRQ</sequence>
<dbReference type="EMBL" id="JACSQI010000005">
    <property type="protein sequence ID" value="MBD7973436.1"/>
    <property type="molecule type" value="Genomic_DNA"/>
</dbReference>
<dbReference type="Pfam" id="PF11183">
    <property type="entry name" value="PmrD"/>
    <property type="match status" value="1"/>
</dbReference>
<dbReference type="Gene3D" id="2.40.50.650">
    <property type="match status" value="1"/>
</dbReference>
<name>A0ABR8TCH3_9ESCH</name>
<keyword evidence="2" id="KW-1185">Reference proteome</keyword>
<protein>
    <submittedName>
        <fullName evidence="1">Signal transduction protein PmrD</fullName>
    </submittedName>
</protein>
<evidence type="ECO:0000313" key="2">
    <source>
        <dbReference type="Proteomes" id="UP000605603"/>
    </source>
</evidence>
<evidence type="ECO:0000313" key="1">
    <source>
        <dbReference type="EMBL" id="MBD7973436.1"/>
    </source>
</evidence>
<comment type="caution">
    <text evidence="1">The sequence shown here is derived from an EMBL/GenBank/DDBJ whole genome shotgun (WGS) entry which is preliminary data.</text>
</comment>
<dbReference type="InterPro" id="IPR044854">
    <property type="entry name" value="IraM/PmrD"/>
</dbReference>
<dbReference type="RefSeq" id="WP_064526664.1">
    <property type="nucleotide sequence ID" value="NZ_JACSQI010000005.1"/>
</dbReference>
<proteinExistence type="predicted"/>
<accession>A0ABR8TCH3</accession>
<dbReference type="InterPro" id="IPR038679">
    <property type="entry name" value="PmrD_sf"/>
</dbReference>